<sequence>MTTISTYHDPKPVLTEAELAHLGEGTVAYLRKIDSDELKGKFPSLSEIASGMEIWALFAANGQPILLSDARDTALAGALENHLTPVAIH</sequence>
<reference evidence="1 2" key="1">
    <citation type="submission" date="2018-03" db="EMBL/GenBank/DDBJ databases">
        <title>The draft genome of Mesorhizobium soli JCM 19897.</title>
        <authorList>
            <person name="Li L."/>
            <person name="Liu L."/>
            <person name="Liang L."/>
            <person name="Wang T."/>
            <person name="Zhang X."/>
        </authorList>
    </citation>
    <scope>NUCLEOTIDE SEQUENCE [LARGE SCALE GENOMIC DNA]</scope>
    <source>
        <strain evidence="1 2">JCM 19897</strain>
    </source>
</reference>
<accession>A0A2P7RZF0</accession>
<dbReference type="AlphaFoldDB" id="A0A2P7RZF0"/>
<name>A0A2P7RZF0_9HYPH</name>
<dbReference type="InterPro" id="IPR009531">
    <property type="entry name" value="DUF1150"/>
</dbReference>
<keyword evidence="2" id="KW-1185">Reference proteome</keyword>
<dbReference type="EMBL" id="PXYL01000023">
    <property type="protein sequence ID" value="PSJ55618.1"/>
    <property type="molecule type" value="Genomic_DNA"/>
</dbReference>
<evidence type="ECO:0000313" key="2">
    <source>
        <dbReference type="Proteomes" id="UP000240653"/>
    </source>
</evidence>
<evidence type="ECO:0000313" key="1">
    <source>
        <dbReference type="EMBL" id="PSJ55618.1"/>
    </source>
</evidence>
<dbReference type="RefSeq" id="WP_106727022.1">
    <property type="nucleotide sequence ID" value="NZ_PXYL01000023.1"/>
</dbReference>
<organism evidence="1 2">
    <name type="scientific">Pseudaminobacter soli</name>
    <name type="common">ex Li et al. 2025</name>
    <dbReference type="NCBI Taxonomy" id="1295366"/>
    <lineage>
        <taxon>Bacteria</taxon>
        <taxon>Pseudomonadati</taxon>
        <taxon>Pseudomonadota</taxon>
        <taxon>Alphaproteobacteria</taxon>
        <taxon>Hyphomicrobiales</taxon>
        <taxon>Phyllobacteriaceae</taxon>
        <taxon>Pseudaminobacter</taxon>
    </lineage>
</organism>
<gene>
    <name evidence="1" type="ORF">C7I85_26580</name>
</gene>
<comment type="caution">
    <text evidence="1">The sequence shown here is derived from an EMBL/GenBank/DDBJ whole genome shotgun (WGS) entry which is preliminary data.</text>
</comment>
<proteinExistence type="predicted"/>
<protein>
    <submittedName>
        <fullName evidence="1">DUF1150 domain-containing protein</fullName>
    </submittedName>
</protein>
<dbReference type="OrthoDB" id="7865555at2"/>
<dbReference type="Pfam" id="PF06620">
    <property type="entry name" value="DUF1150"/>
    <property type="match status" value="1"/>
</dbReference>
<dbReference type="Proteomes" id="UP000240653">
    <property type="component" value="Unassembled WGS sequence"/>
</dbReference>